<dbReference type="HAMAP" id="MF_00109">
    <property type="entry name" value="Shikimate_kinase"/>
    <property type="match status" value="1"/>
</dbReference>
<organism evidence="8 9">
    <name type="scientific">Novipirellula aureliae</name>
    <dbReference type="NCBI Taxonomy" id="2527966"/>
    <lineage>
        <taxon>Bacteria</taxon>
        <taxon>Pseudomonadati</taxon>
        <taxon>Planctomycetota</taxon>
        <taxon>Planctomycetia</taxon>
        <taxon>Pirellulales</taxon>
        <taxon>Pirellulaceae</taxon>
        <taxon>Novipirellula</taxon>
    </lineage>
</organism>
<feature type="binding site" evidence="7">
    <location>
        <position position="19"/>
    </location>
    <ligand>
        <name>Mg(2+)</name>
        <dbReference type="ChEBI" id="CHEBI:18420"/>
    </ligand>
</feature>
<comment type="caution">
    <text evidence="7">Lacks conserved residue(s) required for the propagation of feature annotation.</text>
</comment>
<evidence type="ECO:0000256" key="1">
    <source>
        <dbReference type="ARBA" id="ARBA00022605"/>
    </source>
</evidence>
<dbReference type="AlphaFoldDB" id="A0A5C6E8W9"/>
<keyword evidence="2 7" id="KW-0808">Transferase</keyword>
<feature type="binding site" evidence="7">
    <location>
        <position position="83"/>
    </location>
    <ligand>
        <name>substrate</name>
    </ligand>
</feature>
<dbReference type="RefSeq" id="WP_231617236.1">
    <property type="nucleotide sequence ID" value="NZ_SJPY01000001.1"/>
</dbReference>
<name>A0A5C6E8W9_9BACT</name>
<dbReference type="InterPro" id="IPR031322">
    <property type="entry name" value="Shikimate/glucono_kinase"/>
</dbReference>
<keyword evidence="7" id="KW-0479">Metal-binding</keyword>
<evidence type="ECO:0000256" key="5">
    <source>
        <dbReference type="ARBA" id="ARBA00022840"/>
    </source>
</evidence>
<keyword evidence="9" id="KW-1185">Reference proteome</keyword>
<comment type="similarity">
    <text evidence="7">Belongs to the shikimate kinase family.</text>
</comment>
<comment type="pathway">
    <text evidence="7">Metabolic intermediate biosynthesis; chorismate biosynthesis; chorismate from D-erythrose 4-phosphate and phosphoenolpyruvate: step 5/7.</text>
</comment>
<keyword evidence="6 7" id="KW-0057">Aromatic amino acid biosynthesis</keyword>
<dbReference type="Proteomes" id="UP000315471">
    <property type="component" value="Unassembled WGS sequence"/>
</dbReference>
<dbReference type="GO" id="GO:0005829">
    <property type="term" value="C:cytosol"/>
    <property type="evidence" value="ECO:0007669"/>
    <property type="project" value="TreeGrafter"/>
</dbReference>
<dbReference type="GO" id="GO:0005524">
    <property type="term" value="F:ATP binding"/>
    <property type="evidence" value="ECO:0007669"/>
    <property type="project" value="UniProtKB-UniRule"/>
</dbReference>
<evidence type="ECO:0000313" key="9">
    <source>
        <dbReference type="Proteomes" id="UP000315471"/>
    </source>
</evidence>
<dbReference type="GO" id="GO:0009423">
    <property type="term" value="P:chorismate biosynthetic process"/>
    <property type="evidence" value="ECO:0007669"/>
    <property type="project" value="UniProtKB-UniRule"/>
</dbReference>
<proteinExistence type="inferred from homology"/>
<keyword evidence="7" id="KW-0460">Magnesium</keyword>
<dbReference type="InterPro" id="IPR000623">
    <property type="entry name" value="Shikimate_kinase/TSH1"/>
</dbReference>
<keyword evidence="3 7" id="KW-0547">Nucleotide-binding</keyword>
<dbReference type="Gene3D" id="3.40.50.300">
    <property type="entry name" value="P-loop containing nucleotide triphosphate hydrolases"/>
    <property type="match status" value="1"/>
</dbReference>
<comment type="function">
    <text evidence="7">Catalyzes the specific phosphorylation of the 3-hydroxyl group of shikimic acid using ATP as a cosubstrate.</text>
</comment>
<dbReference type="PANTHER" id="PTHR21087:SF16">
    <property type="entry name" value="SHIKIMATE KINASE 1, CHLOROPLASTIC"/>
    <property type="match status" value="1"/>
</dbReference>
<dbReference type="SUPFAM" id="SSF52540">
    <property type="entry name" value="P-loop containing nucleoside triphosphate hydrolases"/>
    <property type="match status" value="1"/>
</dbReference>
<comment type="subcellular location">
    <subcellularLocation>
        <location evidence="7">Cytoplasm</location>
    </subcellularLocation>
</comment>
<protein>
    <recommendedName>
        <fullName evidence="7">Shikimate kinase</fullName>
        <shortName evidence="7">SK</shortName>
        <ecNumber evidence="7">2.7.1.71</ecNumber>
    </recommendedName>
</protein>
<dbReference type="EC" id="2.7.1.71" evidence="7"/>
<keyword evidence="7" id="KW-0963">Cytoplasm</keyword>
<feature type="binding site" evidence="7">
    <location>
        <position position="121"/>
    </location>
    <ligand>
        <name>ATP</name>
        <dbReference type="ChEBI" id="CHEBI:30616"/>
    </ligand>
</feature>
<keyword evidence="1 7" id="KW-0028">Amino-acid biosynthesis</keyword>
<dbReference type="GO" id="GO:0009073">
    <property type="term" value="P:aromatic amino acid family biosynthetic process"/>
    <property type="evidence" value="ECO:0007669"/>
    <property type="project" value="UniProtKB-KW"/>
</dbReference>
<dbReference type="GO" id="GO:0004765">
    <property type="term" value="F:shikimate kinase activity"/>
    <property type="evidence" value="ECO:0007669"/>
    <property type="project" value="UniProtKB-UniRule"/>
</dbReference>
<dbReference type="EMBL" id="SJPY01000001">
    <property type="protein sequence ID" value="TWU45278.1"/>
    <property type="molecule type" value="Genomic_DNA"/>
</dbReference>
<feature type="binding site" evidence="7">
    <location>
        <position position="61"/>
    </location>
    <ligand>
        <name>substrate</name>
    </ligand>
</feature>
<dbReference type="PANTHER" id="PTHR21087">
    <property type="entry name" value="SHIKIMATE KINASE"/>
    <property type="match status" value="1"/>
</dbReference>
<feature type="binding site" evidence="7">
    <location>
        <position position="37"/>
    </location>
    <ligand>
        <name>substrate</name>
    </ligand>
</feature>
<evidence type="ECO:0000313" key="8">
    <source>
        <dbReference type="EMBL" id="TWU45278.1"/>
    </source>
</evidence>
<dbReference type="GO" id="GO:0008652">
    <property type="term" value="P:amino acid biosynthetic process"/>
    <property type="evidence" value="ECO:0007669"/>
    <property type="project" value="UniProtKB-KW"/>
</dbReference>
<keyword evidence="5 7" id="KW-0067">ATP-binding</keyword>
<evidence type="ECO:0000256" key="2">
    <source>
        <dbReference type="ARBA" id="ARBA00022679"/>
    </source>
</evidence>
<sequence>MNGKPMNVILVGYRGTGKSEVGRLLAGKLGLTVVSLDAELVKKAGKAVPEIVAERGWPGFRDLEEEIVRQFAAQQDQVIDCGGGVIEREANFEPLRNAGIVIWLKAKPETIVNRIGGDDQRPSLTGTSSFTDEVVEVLRRRTPLYQRIAHHEIDTDNVMPAKIADEIVDLI</sequence>
<feature type="binding site" evidence="7">
    <location>
        <position position="141"/>
    </location>
    <ligand>
        <name>substrate</name>
    </ligand>
</feature>
<evidence type="ECO:0000256" key="7">
    <source>
        <dbReference type="HAMAP-Rule" id="MF_00109"/>
    </source>
</evidence>
<dbReference type="CDD" id="cd00464">
    <property type="entry name" value="SK"/>
    <property type="match status" value="1"/>
</dbReference>
<reference evidence="8 9" key="1">
    <citation type="submission" date="2019-02" db="EMBL/GenBank/DDBJ databases">
        <title>Deep-cultivation of Planctomycetes and their phenomic and genomic characterization uncovers novel biology.</title>
        <authorList>
            <person name="Wiegand S."/>
            <person name="Jogler M."/>
            <person name="Boedeker C."/>
            <person name="Pinto D."/>
            <person name="Vollmers J."/>
            <person name="Rivas-Marin E."/>
            <person name="Kohn T."/>
            <person name="Peeters S.H."/>
            <person name="Heuer A."/>
            <person name="Rast P."/>
            <person name="Oberbeckmann S."/>
            <person name="Bunk B."/>
            <person name="Jeske O."/>
            <person name="Meyerdierks A."/>
            <person name="Storesund J.E."/>
            <person name="Kallscheuer N."/>
            <person name="Luecker S."/>
            <person name="Lage O.M."/>
            <person name="Pohl T."/>
            <person name="Merkel B.J."/>
            <person name="Hornburger P."/>
            <person name="Mueller R.-W."/>
            <person name="Bruemmer F."/>
            <person name="Labrenz M."/>
            <person name="Spormann A.M."/>
            <person name="Op Den Camp H."/>
            <person name="Overmann J."/>
            <person name="Amann R."/>
            <person name="Jetten M.S.M."/>
            <person name="Mascher T."/>
            <person name="Medema M.H."/>
            <person name="Devos D.P."/>
            <person name="Kaster A.-K."/>
            <person name="Ovreas L."/>
            <person name="Rohde M."/>
            <person name="Galperin M.Y."/>
            <person name="Jogler C."/>
        </authorList>
    </citation>
    <scope>NUCLEOTIDE SEQUENCE [LARGE SCALE GENOMIC DNA]</scope>
    <source>
        <strain evidence="8 9">Q31b</strain>
    </source>
</reference>
<comment type="catalytic activity">
    <reaction evidence="7">
        <text>shikimate + ATP = 3-phosphoshikimate + ADP + H(+)</text>
        <dbReference type="Rhea" id="RHEA:13121"/>
        <dbReference type="ChEBI" id="CHEBI:15378"/>
        <dbReference type="ChEBI" id="CHEBI:30616"/>
        <dbReference type="ChEBI" id="CHEBI:36208"/>
        <dbReference type="ChEBI" id="CHEBI:145989"/>
        <dbReference type="ChEBI" id="CHEBI:456216"/>
        <dbReference type="EC" id="2.7.1.71"/>
    </reaction>
</comment>
<dbReference type="PRINTS" id="PR01100">
    <property type="entry name" value="SHIKIMTKNASE"/>
</dbReference>
<evidence type="ECO:0000256" key="4">
    <source>
        <dbReference type="ARBA" id="ARBA00022777"/>
    </source>
</evidence>
<comment type="caution">
    <text evidence="8">The sequence shown here is derived from an EMBL/GenBank/DDBJ whole genome shotgun (WGS) entry which is preliminary data.</text>
</comment>
<evidence type="ECO:0000256" key="3">
    <source>
        <dbReference type="ARBA" id="ARBA00022741"/>
    </source>
</evidence>
<dbReference type="GO" id="GO:0000287">
    <property type="term" value="F:magnesium ion binding"/>
    <property type="evidence" value="ECO:0007669"/>
    <property type="project" value="UniProtKB-UniRule"/>
</dbReference>
<comment type="cofactor">
    <cofactor evidence="7">
        <name>Mg(2+)</name>
        <dbReference type="ChEBI" id="CHEBI:18420"/>
    </cofactor>
    <text evidence="7">Binds 1 Mg(2+) ion per subunit.</text>
</comment>
<comment type="subunit">
    <text evidence="7">Monomer.</text>
</comment>
<feature type="binding site" evidence="7">
    <location>
        <begin position="15"/>
        <end position="20"/>
    </location>
    <ligand>
        <name>ATP</name>
        <dbReference type="ChEBI" id="CHEBI:30616"/>
    </ligand>
</feature>
<accession>A0A5C6E8W9</accession>
<keyword evidence="4 7" id="KW-0418">Kinase</keyword>
<evidence type="ECO:0000256" key="6">
    <source>
        <dbReference type="ARBA" id="ARBA00023141"/>
    </source>
</evidence>
<gene>
    <name evidence="8" type="primary">aroL</name>
    <name evidence="7" type="synonym">aroK</name>
    <name evidence="8" type="ORF">Q31b_04490</name>
</gene>
<dbReference type="Pfam" id="PF01202">
    <property type="entry name" value="SKI"/>
    <property type="match status" value="1"/>
</dbReference>
<dbReference type="UniPathway" id="UPA00053">
    <property type="reaction ID" value="UER00088"/>
</dbReference>
<dbReference type="InterPro" id="IPR027417">
    <property type="entry name" value="P-loop_NTPase"/>
</dbReference>